<dbReference type="PANTHER" id="PTHR10552">
    <property type="entry name" value="U2 SMALL NUCLEAR RIBONUCLEOPROTEIN A"/>
    <property type="match status" value="1"/>
</dbReference>
<dbReference type="GO" id="GO:0005686">
    <property type="term" value="C:U2 snRNP"/>
    <property type="evidence" value="ECO:0007669"/>
    <property type="project" value="TreeGrafter"/>
</dbReference>
<name>A0A4T0I3N2_WALIC</name>
<comment type="similarity">
    <text evidence="5">Belongs to the U2 small nuclear ribonucleoprotein A family.</text>
</comment>
<sequence length="248" mass="27789">MVQITSELLASTPIRISPIEPSHELNLSGLKIPSIENLGATKDQLSTILLSHNLIHSIPLLPRLLNLNSLILSHNLIQSISPSISKSTPRLSSLIADHNRLQLGELNSLANHPGLTFLDLRFNPATESPRYRLWLVYILPKLRVLDYERVSDKERSLAKDTFETDDGRPTAAALEITSLKSASDDHTQHDNTFIPGGQQHQHQHEHKGRLLTPQDRENIRKSIIEASSADEVARLERMLRDGFIPGQQ</sequence>
<accession>A0A4T0I3N2</accession>
<evidence type="ECO:0000313" key="10">
    <source>
        <dbReference type="Proteomes" id="UP000310689"/>
    </source>
</evidence>
<dbReference type="Proteomes" id="UP000310689">
    <property type="component" value="Unassembled WGS sequence"/>
</dbReference>
<organism evidence="8 10">
    <name type="scientific">Wallemia ichthyophaga</name>
    <dbReference type="NCBI Taxonomy" id="245174"/>
    <lineage>
        <taxon>Eukaryota</taxon>
        <taxon>Fungi</taxon>
        <taxon>Dikarya</taxon>
        <taxon>Basidiomycota</taxon>
        <taxon>Wallemiomycotina</taxon>
        <taxon>Wallemiomycetes</taxon>
        <taxon>Wallemiales</taxon>
        <taxon>Wallemiaceae</taxon>
        <taxon>Wallemia</taxon>
    </lineage>
</organism>
<dbReference type="PANTHER" id="PTHR10552:SF6">
    <property type="entry name" value="U2 SMALL NUCLEAR RIBONUCLEOPROTEIN A"/>
    <property type="match status" value="1"/>
</dbReference>
<keyword evidence="3" id="KW-0677">Repeat</keyword>
<protein>
    <recommendedName>
        <fullName evidence="6">U2 small nuclear ribonucleoprotein A'</fullName>
    </recommendedName>
</protein>
<keyword evidence="4" id="KW-0539">Nucleus</keyword>
<comment type="caution">
    <text evidence="8">The sequence shown here is derived from an EMBL/GenBank/DDBJ whole genome shotgun (WGS) entry which is preliminary data.</text>
</comment>
<evidence type="ECO:0000313" key="8">
    <source>
        <dbReference type="EMBL" id="TIB38642.1"/>
    </source>
</evidence>
<evidence type="ECO:0000256" key="6">
    <source>
        <dbReference type="ARBA" id="ARBA00024238"/>
    </source>
</evidence>
<evidence type="ECO:0000256" key="5">
    <source>
        <dbReference type="ARBA" id="ARBA00024196"/>
    </source>
</evidence>
<keyword evidence="2" id="KW-0433">Leucine-rich repeat</keyword>
<proteinExistence type="inferred from homology"/>
<dbReference type="EMBL" id="SPOI01000054">
    <property type="protein sequence ID" value="TIB38642.1"/>
    <property type="molecule type" value="Genomic_DNA"/>
</dbReference>
<dbReference type="OrthoDB" id="433501at2759"/>
<evidence type="ECO:0000256" key="4">
    <source>
        <dbReference type="ARBA" id="ARBA00023242"/>
    </source>
</evidence>
<dbReference type="InterPro" id="IPR001611">
    <property type="entry name" value="Leu-rich_rpt"/>
</dbReference>
<dbReference type="AlphaFoldDB" id="A0A4T0I3N2"/>
<dbReference type="Gene3D" id="3.80.10.10">
    <property type="entry name" value="Ribonuclease Inhibitor"/>
    <property type="match status" value="1"/>
</dbReference>
<dbReference type="Pfam" id="PF14580">
    <property type="entry name" value="LRR_9"/>
    <property type="match status" value="1"/>
</dbReference>
<dbReference type="Proteomes" id="UP000306954">
    <property type="component" value="Unassembled WGS sequence"/>
</dbReference>
<evidence type="ECO:0000256" key="1">
    <source>
        <dbReference type="ARBA" id="ARBA00004123"/>
    </source>
</evidence>
<dbReference type="GO" id="GO:0030620">
    <property type="term" value="F:U2 snRNA binding"/>
    <property type="evidence" value="ECO:0007669"/>
    <property type="project" value="InterPro"/>
</dbReference>
<dbReference type="OMA" id="PNYREYM"/>
<evidence type="ECO:0000256" key="2">
    <source>
        <dbReference type="ARBA" id="ARBA00022614"/>
    </source>
</evidence>
<dbReference type="InterPro" id="IPR044640">
    <property type="entry name" value="RU2A"/>
</dbReference>
<dbReference type="GO" id="GO:0000398">
    <property type="term" value="P:mRNA splicing, via spliceosome"/>
    <property type="evidence" value="ECO:0007669"/>
    <property type="project" value="InterPro"/>
</dbReference>
<comment type="subcellular location">
    <subcellularLocation>
        <location evidence="1">Nucleus</location>
    </subcellularLocation>
</comment>
<evidence type="ECO:0000256" key="3">
    <source>
        <dbReference type="ARBA" id="ARBA00022737"/>
    </source>
</evidence>
<evidence type="ECO:0000313" key="9">
    <source>
        <dbReference type="Proteomes" id="UP000306954"/>
    </source>
</evidence>
<dbReference type="InterPro" id="IPR032675">
    <property type="entry name" value="LRR_dom_sf"/>
</dbReference>
<dbReference type="SUPFAM" id="SSF52058">
    <property type="entry name" value="L domain-like"/>
    <property type="match status" value="1"/>
</dbReference>
<gene>
    <name evidence="8" type="ORF">E3P86_01528</name>
    <name evidence="7" type="ORF">E3P90_03552</name>
</gene>
<reference evidence="9 10" key="1">
    <citation type="submission" date="2019-03" db="EMBL/GenBank/DDBJ databases">
        <title>Sequencing 23 genomes of Wallemia ichthyophaga.</title>
        <authorList>
            <person name="Gostincar C."/>
        </authorList>
    </citation>
    <scope>NUCLEOTIDE SEQUENCE [LARGE SCALE GENOMIC DNA]</scope>
    <source>
        <strain evidence="8 10">EXF-6200</strain>
        <strain evidence="7 9">EXF-8621</strain>
    </source>
</reference>
<dbReference type="EMBL" id="SPOF01000052">
    <property type="protein sequence ID" value="TIB08756.1"/>
    <property type="molecule type" value="Genomic_DNA"/>
</dbReference>
<dbReference type="PROSITE" id="PS51450">
    <property type="entry name" value="LRR"/>
    <property type="match status" value="2"/>
</dbReference>
<evidence type="ECO:0000313" key="7">
    <source>
        <dbReference type="EMBL" id="TIB08756.1"/>
    </source>
</evidence>